<evidence type="ECO:0000313" key="5">
    <source>
        <dbReference type="Proteomes" id="UP000319848"/>
    </source>
</evidence>
<evidence type="ECO:0000313" key="4">
    <source>
        <dbReference type="EMBL" id="TWI15165.1"/>
    </source>
</evidence>
<dbReference type="STRING" id="1341154.FCR2A7T_25860"/>
<dbReference type="PANTHER" id="PTHR42754">
    <property type="entry name" value="ENDOGLUCANASE"/>
    <property type="match status" value="1"/>
</dbReference>
<reference evidence="4 5" key="1">
    <citation type="journal article" date="2015" name="Stand. Genomic Sci.">
        <title>Genomic Encyclopedia of Bacterial and Archaeal Type Strains, Phase III: the genomes of soil and plant-associated and newly described type strains.</title>
        <authorList>
            <person name="Whitman W.B."/>
            <person name="Woyke T."/>
            <person name="Klenk H.P."/>
            <person name="Zhou Y."/>
            <person name="Lilburn T.G."/>
            <person name="Beck B.J."/>
            <person name="De Vos P."/>
            <person name="Vandamme P."/>
            <person name="Eisen J.A."/>
            <person name="Garrity G."/>
            <person name="Hugenholtz P."/>
            <person name="Kyrpides N.C."/>
        </authorList>
    </citation>
    <scope>NUCLEOTIDE SEQUENCE [LARGE SCALE GENOMIC DNA]</scope>
    <source>
        <strain evidence="4 5">CGMCC 1.7270</strain>
    </source>
</reference>
<dbReference type="OrthoDB" id="9811934at2"/>
<dbReference type="EMBL" id="VLKQ01000001">
    <property type="protein sequence ID" value="TWI15165.1"/>
    <property type="molecule type" value="Genomic_DNA"/>
</dbReference>
<evidence type="ECO:0000256" key="2">
    <source>
        <dbReference type="SAM" id="SignalP"/>
    </source>
</evidence>
<keyword evidence="5" id="KW-1185">Reference proteome</keyword>
<dbReference type="RefSeq" id="WP_023571679.1">
    <property type="nucleotide sequence ID" value="NZ_AVBI01000019.1"/>
</dbReference>
<dbReference type="Pfam" id="PF18962">
    <property type="entry name" value="Por_Secre_tail"/>
    <property type="match status" value="1"/>
</dbReference>
<evidence type="ECO:0000256" key="1">
    <source>
        <dbReference type="ARBA" id="ARBA00022729"/>
    </source>
</evidence>
<protein>
    <submittedName>
        <fullName evidence="4">Putative secreted protein (Por secretion system target)</fullName>
    </submittedName>
</protein>
<dbReference type="NCBIfam" id="TIGR04183">
    <property type="entry name" value="Por_Secre_tail"/>
    <property type="match status" value="1"/>
</dbReference>
<accession>V6RXJ0</accession>
<dbReference type="InterPro" id="IPR026444">
    <property type="entry name" value="Secre_tail"/>
</dbReference>
<feature type="signal peptide" evidence="2">
    <location>
        <begin position="1"/>
        <end position="21"/>
    </location>
</feature>
<feature type="domain" description="Secretion system C-terminal sorting" evidence="3">
    <location>
        <begin position="717"/>
        <end position="782"/>
    </location>
</feature>
<dbReference type="Proteomes" id="UP000319848">
    <property type="component" value="Unassembled WGS sequence"/>
</dbReference>
<evidence type="ECO:0000259" key="3">
    <source>
        <dbReference type="Pfam" id="PF18962"/>
    </source>
</evidence>
<dbReference type="AlphaFoldDB" id="V6RXJ0"/>
<feature type="chain" id="PRO_5030178608" evidence="2">
    <location>
        <begin position="22"/>
        <end position="786"/>
    </location>
</feature>
<dbReference type="PANTHER" id="PTHR42754:SF1">
    <property type="entry name" value="LIPOPROTEIN"/>
    <property type="match status" value="1"/>
</dbReference>
<comment type="caution">
    <text evidence="4">The sequence shown here is derived from an EMBL/GenBank/DDBJ whole genome shotgun (WGS) entry which is preliminary data.</text>
</comment>
<sequence>MNKFYLLTVFFFCFLYSHAQAPSIQWQKALGGTNMDKIADIIQTPDGGYIAAGGTSSSDGDLTNDNSIANGWVVKMNNLGVIEWQRTYGGLGSESFSKIKLTSDGGYVLVGTTNSTDGIFSVNQGESDAWVVKLDGVGNIVWQTVLGSIETDYVYDIKPTADGGCIFVGATEVIHTSGWIGWQDYWIVKLTSTGSFQWQRTYGGTTDDYAQNVLETSDNGYLVTGYSQSDDGDVLDNHGDMDVWILKLDTAGAIVWQRNLGGTGDDFGVEALQTADGGYIIAGDTNSNDGDVVGKLHEEYDFWVIKLDVTGNIVWQKTYGGSGTEYPTGIAQTADNGYIISGVSQNANDGDVTNNHGLTDFWILKLNGNGVLQWQKSYGGSENDYPTNVEQTLDGRYIVSGFTASDNGDVVGYHGNVDGWLIKLDTGGNNLPVQPQFASIQQPVSGSVGINTNFMVSGQVFVAGLTDVAPNVSGQAPGIQAWIGLSPVGQNTNPASWSNWVPATHNGTYVGNNDEYFANISISVSGTYYYATRYLLDDGCYVYGGINSSGFGNFWDGVNYQSGVLTVTEPAVPLQGVYNVMVEKLNTTGGPYFFTNETVTNTALNQYRTTNVANYYPQGGTPGSTGTVGLAYNQPGYTFKRVGYNILVEDQLLFDYFSNPISQTPTQFNASTYNPTTGVIIIEYTIMFSGVPREYRSTYNPVILGTNQIIANSFSYYPNPVKEVLNLSGIESDFSYEIYNFTGQQVAFGDVRSGQNQINMANLVKGNYIVRIISGAEIRTIKVIRD</sequence>
<name>V6RXJ0_9FLAO</name>
<keyword evidence="1 2" id="KW-0732">Signal</keyword>
<proteinExistence type="predicted"/>
<gene>
    <name evidence="4" type="ORF">IP98_00154</name>
</gene>
<organism evidence="4 5">
    <name type="scientific">Flavobacterium cauense R2A-7</name>
    <dbReference type="NCBI Taxonomy" id="1341154"/>
    <lineage>
        <taxon>Bacteria</taxon>
        <taxon>Pseudomonadati</taxon>
        <taxon>Bacteroidota</taxon>
        <taxon>Flavobacteriia</taxon>
        <taxon>Flavobacteriales</taxon>
        <taxon>Flavobacteriaceae</taxon>
        <taxon>Flavobacterium</taxon>
    </lineage>
</organism>